<name>A0ABR7WMB2_9SPHI</name>
<comment type="caution">
    <text evidence="1">The sequence shown here is derived from an EMBL/GenBank/DDBJ whole genome shotgun (WGS) entry which is preliminary data.</text>
</comment>
<dbReference type="InterPro" id="IPR036397">
    <property type="entry name" value="RNaseH_sf"/>
</dbReference>
<evidence type="ECO:0000313" key="2">
    <source>
        <dbReference type="Proteomes" id="UP000606600"/>
    </source>
</evidence>
<organism evidence="1 2">
    <name type="scientific">Mucilaginibacter pankratovii</name>
    <dbReference type="NCBI Taxonomy" id="2772110"/>
    <lineage>
        <taxon>Bacteria</taxon>
        <taxon>Pseudomonadati</taxon>
        <taxon>Bacteroidota</taxon>
        <taxon>Sphingobacteriia</taxon>
        <taxon>Sphingobacteriales</taxon>
        <taxon>Sphingobacteriaceae</taxon>
        <taxon>Mucilaginibacter</taxon>
    </lineage>
</organism>
<dbReference type="EMBL" id="JACWMY010000003">
    <property type="protein sequence ID" value="MBD1363473.1"/>
    <property type="molecule type" value="Genomic_DNA"/>
</dbReference>
<dbReference type="Proteomes" id="UP000606600">
    <property type="component" value="Unassembled WGS sequence"/>
</dbReference>
<proteinExistence type="predicted"/>
<protein>
    <submittedName>
        <fullName evidence="1">Uncharacterized protein</fullName>
    </submittedName>
</protein>
<accession>A0ABR7WMB2</accession>
<reference evidence="1 2" key="1">
    <citation type="submission" date="2020-09" db="EMBL/GenBank/DDBJ databases">
        <title>Novel species of Mucilaginibacter isolated from a glacier on the Tibetan Plateau.</title>
        <authorList>
            <person name="Liu Q."/>
            <person name="Xin Y.-H."/>
        </authorList>
    </citation>
    <scope>NUCLEOTIDE SEQUENCE [LARGE SCALE GENOMIC DNA]</scope>
    <source>
        <strain evidence="1 2">ZT4R22</strain>
    </source>
</reference>
<sequence length="166" mass="19405">MIILGISLGTSRTGICILDNEKILAKNVHDYPVPWSDTKLRAILSNFRSYFKRYAIIGVIVKVPPPSRHTPALKRLMRRIEALARDHYCEVDFITKAEIKGTYVLQSTDEIIQFATKMHPELLELYQRGIKSNHKFHKKLYEAVLAAHIFYNRLKVKYLNRKKKHE</sequence>
<dbReference type="RefSeq" id="WP_191188148.1">
    <property type="nucleotide sequence ID" value="NZ_JACWMY010000003.1"/>
</dbReference>
<keyword evidence="2" id="KW-1185">Reference proteome</keyword>
<dbReference type="Gene3D" id="3.30.420.10">
    <property type="entry name" value="Ribonuclease H-like superfamily/Ribonuclease H"/>
    <property type="match status" value="1"/>
</dbReference>
<gene>
    <name evidence="1" type="ORF">IDJ77_06600</name>
</gene>
<evidence type="ECO:0000313" key="1">
    <source>
        <dbReference type="EMBL" id="MBD1363473.1"/>
    </source>
</evidence>